<dbReference type="Pfam" id="PF00239">
    <property type="entry name" value="Resolvase"/>
    <property type="match status" value="1"/>
</dbReference>
<dbReference type="AlphaFoldDB" id="A0A1S9V896"/>
<protein>
    <recommendedName>
        <fullName evidence="1">Resolvase/invertase-type recombinase catalytic domain-containing protein</fullName>
    </recommendedName>
</protein>
<dbReference type="SUPFAM" id="SSF53041">
    <property type="entry name" value="Resolvase-like"/>
    <property type="match status" value="1"/>
</dbReference>
<dbReference type="GO" id="GO:0003677">
    <property type="term" value="F:DNA binding"/>
    <property type="evidence" value="ECO:0007669"/>
    <property type="project" value="InterPro"/>
</dbReference>
<dbReference type="InterPro" id="IPR036162">
    <property type="entry name" value="Resolvase-like_N_sf"/>
</dbReference>
<dbReference type="EMBL" id="MUAL01000007">
    <property type="protein sequence ID" value="OOR30231.1"/>
    <property type="molecule type" value="Genomic_DNA"/>
</dbReference>
<dbReference type="SMART" id="SM00857">
    <property type="entry name" value="Resolvase"/>
    <property type="match status" value="1"/>
</dbReference>
<dbReference type="Proteomes" id="UP000191124">
    <property type="component" value="Unassembled WGS sequence"/>
</dbReference>
<dbReference type="GO" id="GO:0000150">
    <property type="term" value="F:DNA strand exchange activity"/>
    <property type="evidence" value="ECO:0007669"/>
    <property type="project" value="InterPro"/>
</dbReference>
<dbReference type="InterPro" id="IPR006119">
    <property type="entry name" value="Resolv_N"/>
</dbReference>
<accession>A0A1S9V896</accession>
<comment type="caution">
    <text evidence="2">The sequence shown here is derived from an EMBL/GenBank/DDBJ whole genome shotgun (WGS) entry which is preliminary data.</text>
</comment>
<evidence type="ECO:0000313" key="2">
    <source>
        <dbReference type="EMBL" id="OOR30231.1"/>
    </source>
</evidence>
<organism evidence="2 3">
    <name type="scientific">Bacillus cereus</name>
    <dbReference type="NCBI Taxonomy" id="1396"/>
    <lineage>
        <taxon>Bacteria</taxon>
        <taxon>Bacillati</taxon>
        <taxon>Bacillota</taxon>
        <taxon>Bacilli</taxon>
        <taxon>Bacillales</taxon>
        <taxon>Bacillaceae</taxon>
        <taxon>Bacillus</taxon>
        <taxon>Bacillus cereus group</taxon>
    </lineage>
</organism>
<evidence type="ECO:0000259" key="1">
    <source>
        <dbReference type="SMART" id="SM00857"/>
    </source>
</evidence>
<dbReference type="CDD" id="cd00338">
    <property type="entry name" value="Ser_Recombinase"/>
    <property type="match status" value="1"/>
</dbReference>
<reference evidence="2 3" key="1">
    <citation type="submission" date="2017-01" db="EMBL/GenBank/DDBJ databases">
        <title>Bacillus cereus isolates.</title>
        <authorList>
            <person name="Beno S.M."/>
        </authorList>
    </citation>
    <scope>NUCLEOTIDE SEQUENCE [LARGE SCALE GENOMIC DNA]</scope>
    <source>
        <strain evidence="2 3">FSL M7-1219</strain>
    </source>
</reference>
<feature type="domain" description="Resolvase/invertase-type recombinase catalytic" evidence="1">
    <location>
        <begin position="2"/>
        <end position="127"/>
    </location>
</feature>
<name>A0A1S9V896_BACCE</name>
<sequence>MQSSADAPYRERLLRDEIVIVDEYAISANKLSVHDRPEMQKVISLIKQGKVHTLYAFDRTRLFRDSYEAQEYHDLRTKHDIQLVYTSVGNGHIQATEDVFLEGLLNIFSDIEGKNIARRTLEARRRYPPKKLGYEKVKETKPYWQDSPKKDLLNQFFSALLETSTIDELANLLNRYRKKAKGCRN</sequence>
<proteinExistence type="predicted"/>
<evidence type="ECO:0000313" key="3">
    <source>
        <dbReference type="Proteomes" id="UP000191124"/>
    </source>
</evidence>
<dbReference type="Gene3D" id="3.40.50.1390">
    <property type="entry name" value="Resolvase, N-terminal catalytic domain"/>
    <property type="match status" value="1"/>
</dbReference>
<gene>
    <name evidence="2" type="ORF">BW892_06770</name>
</gene>